<sequence>MPSLVGSEMCIRDSGKDVELLRLIHVRAESAEYWDGPSGLLGKALYLSLIHI</sequence>
<name>A0A0S4WPL8_RALSL</name>
<reference evidence="1" key="1">
    <citation type="submission" date="2015-10" db="EMBL/GenBank/DDBJ databases">
        <authorList>
            <person name="Gilbert D.G."/>
        </authorList>
    </citation>
    <scope>NUCLEOTIDE SEQUENCE</scope>
    <source>
        <strain evidence="1">Phyl III-seqv23</strain>
    </source>
</reference>
<proteinExistence type="predicted"/>
<organism evidence="1">
    <name type="scientific">Ralstonia solanacearum</name>
    <name type="common">Pseudomonas solanacearum</name>
    <dbReference type="NCBI Taxonomy" id="305"/>
    <lineage>
        <taxon>Bacteria</taxon>
        <taxon>Pseudomonadati</taxon>
        <taxon>Pseudomonadota</taxon>
        <taxon>Betaproteobacteria</taxon>
        <taxon>Burkholderiales</taxon>
        <taxon>Burkholderiaceae</taxon>
        <taxon>Ralstonia</taxon>
        <taxon>Ralstonia solanacearum species complex</taxon>
    </lineage>
</organism>
<gene>
    <name evidence="1" type="ORF">TO10_v1_2500001</name>
</gene>
<dbReference type="AlphaFoldDB" id="A0A0S4WPL8"/>
<accession>A0A0S4WPL8</accession>
<protein>
    <submittedName>
        <fullName evidence="1">Uncharacterized protein</fullName>
    </submittedName>
</protein>
<dbReference type="EMBL" id="LN899827">
    <property type="protein sequence ID" value="CUV48238.1"/>
    <property type="molecule type" value="Genomic_DNA"/>
</dbReference>
<evidence type="ECO:0000313" key="1">
    <source>
        <dbReference type="EMBL" id="CUV48238.1"/>
    </source>
</evidence>